<keyword evidence="3" id="KW-1185">Reference proteome</keyword>
<comment type="caution">
    <text evidence="2">The sequence shown here is derived from an EMBL/GenBank/DDBJ whole genome shotgun (WGS) entry which is preliminary data.</text>
</comment>
<dbReference type="AlphaFoldDB" id="A0A370NC88"/>
<protein>
    <recommendedName>
        <fullName evidence="4">DUF3005 domain-containing protein</fullName>
    </recommendedName>
</protein>
<name>A0A370NC88_9BURK</name>
<evidence type="ECO:0000256" key="1">
    <source>
        <dbReference type="SAM" id="MobiDB-lite"/>
    </source>
</evidence>
<sequence length="151" mass="16400">MNSTEISKQANAARLPGAARPSTAELHNDRTHDSTVDTDGKNREAARIANHSPIAVDEIICSNATLCNSMPESPDGMAGFDSRVGGHHPLLALEPGYLVIDKGMVEPQTAYSRGPQIDDPRPLGSRRESGRTHYAVNHLRPTRVIELLRSK</sequence>
<feature type="compositionally biased region" description="Polar residues" evidence="1">
    <location>
        <begin position="1"/>
        <end position="10"/>
    </location>
</feature>
<feature type="compositionally biased region" description="Basic and acidic residues" evidence="1">
    <location>
        <begin position="116"/>
        <end position="129"/>
    </location>
</feature>
<dbReference type="RefSeq" id="WP_115100611.1">
    <property type="nucleotide sequence ID" value="NZ_QHKS01000005.1"/>
</dbReference>
<feature type="region of interest" description="Disordered" evidence="1">
    <location>
        <begin position="1"/>
        <end position="43"/>
    </location>
</feature>
<evidence type="ECO:0000313" key="3">
    <source>
        <dbReference type="Proteomes" id="UP000254875"/>
    </source>
</evidence>
<dbReference type="Pfam" id="PF11448">
    <property type="entry name" value="DUF3005"/>
    <property type="match status" value="1"/>
</dbReference>
<feature type="compositionally biased region" description="Basic and acidic residues" evidence="1">
    <location>
        <begin position="26"/>
        <end position="43"/>
    </location>
</feature>
<dbReference type="InterPro" id="IPR021551">
    <property type="entry name" value="DUF3005"/>
</dbReference>
<reference evidence="3" key="1">
    <citation type="submission" date="2018-05" db="EMBL/GenBank/DDBJ databases">
        <authorList>
            <person name="Feng T."/>
        </authorList>
    </citation>
    <scope>NUCLEOTIDE SEQUENCE [LARGE SCALE GENOMIC DNA]</scope>
    <source>
        <strain evidence="3">S27</strain>
    </source>
</reference>
<proteinExistence type="predicted"/>
<dbReference type="EMBL" id="QHKS01000005">
    <property type="protein sequence ID" value="RDK03219.1"/>
    <property type="molecule type" value="Genomic_DNA"/>
</dbReference>
<organism evidence="2 3">
    <name type="scientific">Paraburkholderia lacunae</name>
    <dbReference type="NCBI Taxonomy" id="2211104"/>
    <lineage>
        <taxon>Bacteria</taxon>
        <taxon>Pseudomonadati</taxon>
        <taxon>Pseudomonadota</taxon>
        <taxon>Betaproteobacteria</taxon>
        <taxon>Burkholderiales</taxon>
        <taxon>Burkholderiaceae</taxon>
        <taxon>Paraburkholderia</taxon>
    </lineage>
</organism>
<evidence type="ECO:0000313" key="2">
    <source>
        <dbReference type="EMBL" id="RDK03219.1"/>
    </source>
</evidence>
<dbReference type="OrthoDB" id="9017565at2"/>
<evidence type="ECO:0008006" key="4">
    <source>
        <dbReference type="Google" id="ProtNLM"/>
    </source>
</evidence>
<dbReference type="Proteomes" id="UP000254875">
    <property type="component" value="Unassembled WGS sequence"/>
</dbReference>
<gene>
    <name evidence="2" type="ORF">DLM46_08555</name>
</gene>
<feature type="region of interest" description="Disordered" evidence="1">
    <location>
        <begin position="110"/>
        <end position="129"/>
    </location>
</feature>
<accession>A0A370NC88</accession>